<name>A0ACB0XLD3_MELEN</name>
<dbReference type="Proteomes" id="UP001497535">
    <property type="component" value="Unassembled WGS sequence"/>
</dbReference>
<evidence type="ECO:0000313" key="2">
    <source>
        <dbReference type="Proteomes" id="UP001497535"/>
    </source>
</evidence>
<comment type="caution">
    <text evidence="1">The sequence shown here is derived from an EMBL/GenBank/DDBJ whole genome shotgun (WGS) entry which is preliminary data.</text>
</comment>
<protein>
    <submittedName>
        <fullName evidence="1">Uncharacterized protein</fullName>
    </submittedName>
</protein>
<gene>
    <name evidence="1" type="ORF">MENTE1834_LOCUS743</name>
</gene>
<sequence length="54" mass="6549">MFFFVFLQLPIFYHIYLLHSKVVQLRKSQVRVIVKGHLKFLYAIFVLFDFPGFP</sequence>
<keyword evidence="2" id="KW-1185">Reference proteome</keyword>
<dbReference type="EMBL" id="CAVMJV010000001">
    <property type="protein sequence ID" value="CAK5007317.1"/>
    <property type="molecule type" value="Genomic_DNA"/>
</dbReference>
<accession>A0ACB0XLD3</accession>
<proteinExistence type="predicted"/>
<evidence type="ECO:0000313" key="1">
    <source>
        <dbReference type="EMBL" id="CAK5007317.1"/>
    </source>
</evidence>
<reference evidence="1" key="1">
    <citation type="submission" date="2023-11" db="EMBL/GenBank/DDBJ databases">
        <authorList>
            <person name="Poullet M."/>
        </authorList>
    </citation>
    <scope>NUCLEOTIDE SEQUENCE</scope>
    <source>
        <strain evidence="1">E1834</strain>
    </source>
</reference>
<organism evidence="1 2">
    <name type="scientific">Meloidogyne enterolobii</name>
    <name type="common">Root-knot nematode worm</name>
    <name type="synonym">Meloidogyne mayaguensis</name>
    <dbReference type="NCBI Taxonomy" id="390850"/>
    <lineage>
        <taxon>Eukaryota</taxon>
        <taxon>Metazoa</taxon>
        <taxon>Ecdysozoa</taxon>
        <taxon>Nematoda</taxon>
        <taxon>Chromadorea</taxon>
        <taxon>Rhabditida</taxon>
        <taxon>Tylenchina</taxon>
        <taxon>Tylenchomorpha</taxon>
        <taxon>Tylenchoidea</taxon>
        <taxon>Meloidogynidae</taxon>
        <taxon>Meloidogyninae</taxon>
        <taxon>Meloidogyne</taxon>
    </lineage>
</organism>